<reference evidence="1" key="1">
    <citation type="submission" date="2018-02" db="EMBL/GenBank/DDBJ databases">
        <title>The genomes of Aspergillus section Nigri reveals drivers in fungal speciation.</title>
        <authorList>
            <consortium name="DOE Joint Genome Institute"/>
            <person name="Vesth T.C."/>
            <person name="Nybo J."/>
            <person name="Theobald S."/>
            <person name="Brandl J."/>
            <person name="Frisvad J.C."/>
            <person name="Nielsen K.F."/>
            <person name="Lyhne E.K."/>
            <person name="Kogle M.E."/>
            <person name="Kuo A."/>
            <person name="Riley R."/>
            <person name="Clum A."/>
            <person name="Nolan M."/>
            <person name="Lipzen A."/>
            <person name="Salamov A."/>
            <person name="Henrissat B."/>
            <person name="Wiebenga A."/>
            <person name="De vries R.P."/>
            <person name="Grigoriev I.V."/>
            <person name="Mortensen U.H."/>
            <person name="Andersen M.R."/>
            <person name="Baker S.E."/>
        </authorList>
    </citation>
    <scope>NUCLEOTIDE SEQUENCE</scope>
    <source>
        <strain evidence="1">CBS 621.78</strain>
    </source>
</reference>
<proteinExistence type="predicted"/>
<dbReference type="EMBL" id="KZ825310">
    <property type="protein sequence ID" value="RAH51583.1"/>
    <property type="molecule type" value="Genomic_DNA"/>
</dbReference>
<name>A0ACD1GQL2_9EURO</name>
<sequence length="78" mass="8785">MITTRSILSASRITAFLAASQGEMYFYISRIRYRILGTGKFPGARNQDRLGLAFQQRAHARLNMTSVSNNLRGQRSSC</sequence>
<accession>A0ACD1GQL2</accession>
<dbReference type="Proteomes" id="UP000249057">
    <property type="component" value="Unassembled WGS sequence"/>
</dbReference>
<gene>
    <name evidence="1" type="ORF">BO95DRAFT_6977</name>
</gene>
<evidence type="ECO:0000313" key="1">
    <source>
        <dbReference type="EMBL" id="RAH51583.1"/>
    </source>
</evidence>
<evidence type="ECO:0000313" key="2">
    <source>
        <dbReference type="Proteomes" id="UP000249057"/>
    </source>
</evidence>
<protein>
    <submittedName>
        <fullName evidence="1">Uncharacterized protein</fullName>
    </submittedName>
</protein>
<keyword evidence="2" id="KW-1185">Reference proteome</keyword>
<organism evidence="1 2">
    <name type="scientific">Aspergillus brunneoviolaceus CBS 621.78</name>
    <dbReference type="NCBI Taxonomy" id="1450534"/>
    <lineage>
        <taxon>Eukaryota</taxon>
        <taxon>Fungi</taxon>
        <taxon>Dikarya</taxon>
        <taxon>Ascomycota</taxon>
        <taxon>Pezizomycotina</taxon>
        <taxon>Eurotiomycetes</taxon>
        <taxon>Eurotiomycetidae</taxon>
        <taxon>Eurotiales</taxon>
        <taxon>Aspergillaceae</taxon>
        <taxon>Aspergillus</taxon>
        <taxon>Aspergillus subgen. Circumdati</taxon>
    </lineage>
</organism>